<protein>
    <recommendedName>
        <fullName evidence="3">Peptide chain release factor 1</fullName>
    </recommendedName>
</protein>
<reference evidence="1" key="1">
    <citation type="submission" date="2022-06" db="EMBL/GenBank/DDBJ databases">
        <title>Genomic Encyclopedia of Archaeal and Bacterial Type Strains, Phase II (KMG-II): from individual species to whole genera.</title>
        <authorList>
            <person name="Goeker M."/>
        </authorList>
    </citation>
    <scope>NUCLEOTIDE SEQUENCE</scope>
    <source>
        <strain evidence="1">DSM 43935</strain>
    </source>
</reference>
<dbReference type="Pfam" id="PF18844">
    <property type="entry name" value="baeRF_family2"/>
    <property type="match status" value="1"/>
</dbReference>
<organism evidence="1 2">
    <name type="scientific">Goodfellowiella coeruleoviolacea</name>
    <dbReference type="NCBI Taxonomy" id="334858"/>
    <lineage>
        <taxon>Bacteria</taxon>
        <taxon>Bacillati</taxon>
        <taxon>Actinomycetota</taxon>
        <taxon>Actinomycetes</taxon>
        <taxon>Pseudonocardiales</taxon>
        <taxon>Pseudonocardiaceae</taxon>
        <taxon>Goodfellowiella</taxon>
    </lineage>
</organism>
<evidence type="ECO:0000313" key="1">
    <source>
        <dbReference type="EMBL" id="MCP2163730.1"/>
    </source>
</evidence>
<gene>
    <name evidence="1" type="ORF">LX83_000570</name>
</gene>
<dbReference type="EMBL" id="JAMTCK010000001">
    <property type="protein sequence ID" value="MCP2163730.1"/>
    <property type="molecule type" value="Genomic_DNA"/>
</dbReference>
<dbReference type="Gene3D" id="3.30.420.60">
    <property type="entry name" value="eRF1 domain 2"/>
    <property type="match status" value="1"/>
</dbReference>
<proteinExistence type="predicted"/>
<dbReference type="AlphaFoldDB" id="A0AAE3KED2"/>
<keyword evidence="2" id="KW-1185">Reference proteome</keyword>
<sequence length="370" mass="40357">MDTTPLRHVVEADGPFVSVYFDSSHNTEDAEERIALEWRSLREELANQGASTAILDALQTELEEAGPDVGRAGRALIGAGDRVLLHERLPVPPPTRVARYSPAPYLLPLVRLSNQGVPHVVVVVDRVGAELLAVDRDGETVTEASVSGREHPVHKVRGGGWAHRRMQQHAENVVKHNIEEVAEETDRLVRRLDAPLLVLAGEVRARSELHDALPTHCRSVAVEVEVGQRAAGGDPDALDNTVDELVNRHRHLQQQEVIDRFRTELERPGGQAVEGLDGVTTALREANAEVLLIGDLTLNEQTTWVGSDPAQVSINEEALRFVGSTTTSRQRADEAVPKAAVVTGCDLLVGDEQTPVGHLRDNVGVLLRHL</sequence>
<dbReference type="InterPro" id="IPR042226">
    <property type="entry name" value="eFR1_2_sf"/>
</dbReference>
<evidence type="ECO:0000313" key="2">
    <source>
        <dbReference type="Proteomes" id="UP001206128"/>
    </source>
</evidence>
<comment type="caution">
    <text evidence="1">The sequence shown here is derived from an EMBL/GenBank/DDBJ whole genome shotgun (WGS) entry which is preliminary data.</text>
</comment>
<accession>A0AAE3KED2</accession>
<dbReference type="InterPro" id="IPR040701">
    <property type="entry name" value="Bact_RF_family2"/>
</dbReference>
<name>A0AAE3KED2_9PSEU</name>
<dbReference type="SUPFAM" id="SSF53137">
    <property type="entry name" value="Translational machinery components"/>
    <property type="match status" value="1"/>
</dbReference>
<evidence type="ECO:0008006" key="3">
    <source>
        <dbReference type="Google" id="ProtNLM"/>
    </source>
</evidence>
<dbReference type="RefSeq" id="WP_253766627.1">
    <property type="nucleotide sequence ID" value="NZ_JAMTCK010000001.1"/>
</dbReference>
<dbReference type="Proteomes" id="UP001206128">
    <property type="component" value="Unassembled WGS sequence"/>
</dbReference>